<feature type="domain" description="ABC toxin N-terminal" evidence="5">
    <location>
        <begin position="1070"/>
        <end position="1199"/>
    </location>
</feature>
<evidence type="ECO:0000259" key="4">
    <source>
        <dbReference type="Pfam" id="PF18413"/>
    </source>
</evidence>
<sequence length="2610" mass="288918">MQNKECTSMVTPSASFDDRSSPTYSSLFPENLAHTTSSGALDSSDGPLAYLSDLYQRAIKLEIMADSKAVKLAVRRPELGDLLLDEVSTNQTVSALKLVIEILAHPAQMLAGSRPLPEAIAASGSHATLPFHLAFQQVRAVLEQKDTTLFDVHKLASYDYPNFCYQNFRQKDLRAAMLSGSGLDPALQTLLLDNETAAKADFFKTAYGIAGNATEALAAISNVALFRHQTGLSEQDLYDLLALKSTDDGKQTGFITTVKRSGHLPAATQTNVAASQVYGASFINNASGPAIAITVPADSAQGQQLTNVSASHFDRLHKLIHLQHFLGLPFADVDTLVMSALRAEGQTSAFHFTGNTLRAIGVFRYLHREFKVTAGQFATLLGALPVYSVGQSVPVLDTLLGAQAANGNDSSQTRLIFDDAEFDLDTDAGHATLAQMCYSLKIDEQTARDFIATAQRFQQPAAKGTPAKLPKRSLALFSALYRLVYLPRLLRLTPQAGAGLMSLLLNGNDDLLKQLAGAPTLLDNADQPDILDVIMAAVNLTQWARQQNIGLDLLALLLTPTPNVEAQVLPAPADWLELITESADRLGKSSLGEARLAAAAQQVALKDDKNTWLKLFNPLIDTDGWVRTIPVVQGQDRLAAINAQVSICLTGALAQSDALDVDAYLKTGEAFAALINGALIAQEDVIKSLSLALSGNSHQPGRSVLSEQHVLLLLRWLDISTATLLNEIKNNAIQAGSQNTFSKSAFVMWAELKGHAELIMRFNLSPAGLALLLEHPEQMALDESGSSLDLCYQLACYRAWVNRAQEAGYQESDVLDYLQVINSDEDKSTGLEAAERLAKLIGWNAEETLCAVETTYVPEPKPATEAAVKVIVKPDRKTFADYLASLDKDSRAQVIAYGGLTYIASNYYWIPDVNTAYASLQSIFIPFRTFLKENPGPLIVSPNEFTDVYLQSKERIEYLKKSGDLSKFNYQILGFTDGTRTGDPLNGLHGPAPKEETEARPIQKRAYTVADVDQVLRLQLLCQKTGLSCLSLIALTALDAKSSYGQVQSLATLLYASCSETEQHDINSPLNEAWRNALVGYLLVNVPGKAEYKFSIAADADDLSNLLLTDVQVSSEVMTSRVAHATASLQHYLSRFFAHLEPGYDAAARNVVAGADDEWRRYCNQYTRWRNWHQQVNHPENLNQPASRPGKSQPFVELENELNQGKLTNEMVQLAVANYIGKFEQVSNLQVVSGYLDGFDPVSDTYHFIGKTNVEPTEYYWRSLDISQRDNKGQLSPLAWSEWEKIGLPLSGQIVQTSTKDGQTLDVIRPIIIAGRPYVIWVERSTTPIPSADETKQTPTKFRKVTVLYCYKQIDGLWSPANQLMCLDGTENGKRLADKDNPYLKDDSYLPGLIAIVDKHGERENDSWLIALLYDATTEDKADKENPVTEEKKNTLGTKNKDFFVQARDLLLIDERAIGEGHKNEDNNESKLLPALHAEYKDPCRIQHVYAGSIISSQSSLLAFQFPDSAFTLPSSTAPTKTENLVSTKKKLETYLIAKLAAKQSPDIRGDKQANGLENYITETLNAVGISSPAIEQRKLVLDLLLEPFNGSSNNAINEKHTSTFSELFILNSTINTPEYLIKHIKTLNFDTTTINGNLTVKLTFTRQIRLDRHYEYDITYHLVTFVSAKKKPSKLLAYFKRTPYNTLHIAFEVLQQIPLPDSISPAMQNDAAFASIQLKVLTKAAVDETFVERVKKNVVANGNAIIEADLDGISAGTYQIALVGVDNWTINQLHEVKIVSSRTSTQWDCKVTRNPEQALYLELSGMQDLPFTTIRLNTLFGKQLVSRVTQSVDRVFAWDTQMLLEPAIATGAAIPVDFHGANGRYFRELFLHLPFLVASRLSEEKQFQEALRWCTEHLFDPYRIGQGEQNQPALWSTRPLAETSTGTSQLDDSVDPATRAFTSSRHYRQAVFLFLVEHWQREGDHYYRQLTRDSLTQAWLSYQQALKLIGPITQTSGVDNWTAQPLKDVTEGAFRKPLSARLTDLRKTVDQRLFNLRHGLTLDGKIMPTLSLYATEDSFAQTSGKSSGLRTTFNIDAALIPPYRFRAQLFQVQQAINRLIEIGRHSILLMERQANLALAVQLQEQQIKLADFTVTLQTEALNAALAARQTLITSTQSAQRRHSFYLSQFNEDRTALESAAMTYTTLSSTIKSAVSVPEVVAGALGALPTIFGLANGGHSYTAPVRASIAVAHIMGQSLAELSARLTTEAEYERRSREWNLEIDLAQYEQETIEHQIVEQDILIKAAKTSVEEARAQRVALQEAYFSMTNGFMILPTYNWLVARLATVYAPAYDAVLSMALALEGAWRYEMGDYERPQFIRTSGWNDNFRGMLAGESLQLDVLEMEAAYLQGSERRMNIRKTVSLRSQAGITDDSKWLKILQELGTKPLMFSLKAADFDRNYPGHYLRQLKHVSVSFKLQSGEPDGLQNLCAVLTQTGSTTLVKPDIEAVRLLYGTRKSNPYLKTNLRAQQQIALSSSLSDDGRGIGNEGWLCNLMFDDGRYLPFEGTGAISNWTLAFPDADVVKQFIGKDNKAAVTDIQLHIVYTVADGGSQFASSIKQLLKEQETPKP</sequence>
<feature type="region of interest" description="Disordered" evidence="2">
    <location>
        <begin position="1"/>
        <end position="22"/>
    </location>
</feature>
<proteinExistence type="predicted"/>
<evidence type="ECO:0000313" key="7">
    <source>
        <dbReference type="Proteomes" id="UP000271468"/>
    </source>
</evidence>
<dbReference type="EMBL" id="RBOV01000364">
    <property type="protein sequence ID" value="RMN07482.1"/>
    <property type="molecule type" value="Genomic_DNA"/>
</dbReference>
<dbReference type="InterPro" id="IPR040840">
    <property type="entry name" value="TcA_TcB_BD"/>
</dbReference>
<dbReference type="Pfam" id="PF03538">
    <property type="entry name" value="VRP1"/>
    <property type="match status" value="1"/>
</dbReference>
<reference evidence="6 7" key="1">
    <citation type="submission" date="2018-08" db="EMBL/GenBank/DDBJ databases">
        <title>Recombination of ecologically and evolutionarily significant loci maintains genetic cohesion in the Pseudomonas syringae species complex.</title>
        <authorList>
            <person name="Dillon M."/>
            <person name="Thakur S."/>
            <person name="Almeida R.N.D."/>
            <person name="Weir B.S."/>
            <person name="Guttman D.S."/>
        </authorList>
    </citation>
    <scope>NUCLEOTIDE SEQUENCE [LARGE SCALE GENOMIC DNA]</scope>
    <source>
        <strain evidence="6 7">ICMP 12341</strain>
    </source>
</reference>
<dbReference type="Pfam" id="PF20220">
    <property type="entry name" value="ABC_toxin_N"/>
    <property type="match status" value="1"/>
</dbReference>
<keyword evidence="1" id="KW-0843">Virulence</keyword>
<accession>A0A3M3J9I3</accession>
<evidence type="ECO:0000313" key="6">
    <source>
        <dbReference type="EMBL" id="RMN07482.1"/>
    </source>
</evidence>
<feature type="compositionally biased region" description="Polar residues" evidence="2">
    <location>
        <begin position="1"/>
        <end position="14"/>
    </location>
</feature>
<dbReference type="InterPro" id="IPR018003">
    <property type="entry name" value="Insecticidal_toxin/plasmid_vir"/>
</dbReference>
<name>A0A3M3J9I3_9PSED</name>
<evidence type="ECO:0000256" key="2">
    <source>
        <dbReference type="SAM" id="MobiDB-lite"/>
    </source>
</evidence>
<gene>
    <name evidence="6" type="ORF">ALQ65_05346</name>
</gene>
<feature type="domain" description="Tc toxin complex TcA C-terminal TcB-binding" evidence="3">
    <location>
        <begin position="2275"/>
        <end position="2586"/>
    </location>
</feature>
<dbReference type="Pfam" id="PF18413">
    <property type="entry name" value="Neuraminidase"/>
    <property type="match status" value="1"/>
</dbReference>
<dbReference type="InterPro" id="IPR041079">
    <property type="entry name" value="Neuraminidase-like"/>
</dbReference>
<evidence type="ECO:0000259" key="5">
    <source>
        <dbReference type="Pfam" id="PF20220"/>
    </source>
</evidence>
<feature type="domain" description="Neuraminidase-like" evidence="4">
    <location>
        <begin position="1229"/>
        <end position="1370"/>
    </location>
</feature>
<dbReference type="Proteomes" id="UP000271468">
    <property type="component" value="Unassembled WGS sequence"/>
</dbReference>
<protein>
    <submittedName>
        <fullName evidence="6">Putative Insecticidal toxin complex protein</fullName>
    </submittedName>
</protein>
<dbReference type="InterPro" id="IPR046839">
    <property type="entry name" value="ABC_toxin_N"/>
</dbReference>
<evidence type="ECO:0000256" key="1">
    <source>
        <dbReference type="ARBA" id="ARBA00023026"/>
    </source>
</evidence>
<evidence type="ECO:0000259" key="3">
    <source>
        <dbReference type="Pfam" id="PF18276"/>
    </source>
</evidence>
<organism evidence="6 7">
    <name type="scientific">Pseudomonas syringae pv. coriandricola</name>
    <dbReference type="NCBI Taxonomy" id="264453"/>
    <lineage>
        <taxon>Bacteria</taxon>
        <taxon>Pseudomonadati</taxon>
        <taxon>Pseudomonadota</taxon>
        <taxon>Gammaproteobacteria</taxon>
        <taxon>Pseudomonadales</taxon>
        <taxon>Pseudomonadaceae</taxon>
        <taxon>Pseudomonas</taxon>
    </lineage>
</organism>
<comment type="caution">
    <text evidence="6">The sequence shown here is derived from an EMBL/GenBank/DDBJ whole genome shotgun (WGS) entry which is preliminary data.</text>
</comment>
<dbReference type="Pfam" id="PF18276">
    <property type="entry name" value="TcA_TcB_BD"/>
    <property type="match status" value="1"/>
</dbReference>